<dbReference type="PIRSF" id="PIRSF006305">
    <property type="entry name" value="Maf"/>
    <property type="match status" value="1"/>
</dbReference>
<keyword evidence="4" id="KW-0963">Cytoplasm</keyword>
<evidence type="ECO:0000313" key="5">
    <source>
        <dbReference type="EMBL" id="MFC5069608.1"/>
    </source>
</evidence>
<dbReference type="InterPro" id="IPR003697">
    <property type="entry name" value="Maf-like"/>
</dbReference>
<evidence type="ECO:0000256" key="1">
    <source>
        <dbReference type="ARBA" id="ARBA00001968"/>
    </source>
</evidence>
<reference evidence="6" key="1">
    <citation type="journal article" date="2019" name="Int. J. Syst. Evol. Microbiol.">
        <title>The Global Catalogue of Microorganisms (GCM) 10K type strain sequencing project: providing services to taxonomists for standard genome sequencing and annotation.</title>
        <authorList>
            <consortium name="The Broad Institute Genomics Platform"/>
            <consortium name="The Broad Institute Genome Sequencing Center for Infectious Disease"/>
            <person name="Wu L."/>
            <person name="Ma J."/>
        </authorList>
    </citation>
    <scope>NUCLEOTIDE SEQUENCE [LARGE SCALE GENOMIC DNA]</scope>
    <source>
        <strain evidence="6">CGMCC 1.16444</strain>
    </source>
</reference>
<dbReference type="Pfam" id="PF02545">
    <property type="entry name" value="Maf"/>
    <property type="match status" value="1"/>
</dbReference>
<evidence type="ECO:0000256" key="2">
    <source>
        <dbReference type="ARBA" id="ARBA00022801"/>
    </source>
</evidence>
<organism evidence="5 6">
    <name type="scientific">Flaviflagellibacter deserti</name>
    <dbReference type="NCBI Taxonomy" id="2267266"/>
    <lineage>
        <taxon>Bacteria</taxon>
        <taxon>Pseudomonadati</taxon>
        <taxon>Pseudomonadota</taxon>
        <taxon>Alphaproteobacteria</taxon>
        <taxon>Hyphomicrobiales</taxon>
        <taxon>Flaviflagellibacter</taxon>
    </lineage>
</organism>
<comment type="catalytic activity">
    <reaction evidence="4">
        <text>a 2'-deoxyribonucleoside 5'-triphosphate + H2O = a 2'-deoxyribonucleoside 5'-phosphate + diphosphate + H(+)</text>
        <dbReference type="Rhea" id="RHEA:44644"/>
        <dbReference type="ChEBI" id="CHEBI:15377"/>
        <dbReference type="ChEBI" id="CHEBI:15378"/>
        <dbReference type="ChEBI" id="CHEBI:33019"/>
        <dbReference type="ChEBI" id="CHEBI:61560"/>
        <dbReference type="ChEBI" id="CHEBI:65317"/>
        <dbReference type="EC" id="3.6.1.9"/>
    </reaction>
</comment>
<protein>
    <recommendedName>
        <fullName evidence="4">Nucleoside triphosphate pyrophosphatase</fullName>
        <ecNumber evidence="4">3.6.1.9</ecNumber>
    </recommendedName>
    <alternativeName>
        <fullName evidence="4">Nucleotide pyrophosphatase</fullName>
        <shortName evidence="4">Nucleotide PPase</shortName>
    </alternativeName>
</protein>
<proteinExistence type="inferred from homology"/>
<feature type="active site" description="Proton acceptor" evidence="4">
    <location>
        <position position="86"/>
    </location>
</feature>
<dbReference type="EMBL" id="JBHSJF010000008">
    <property type="protein sequence ID" value="MFC5069608.1"/>
    <property type="molecule type" value="Genomic_DNA"/>
</dbReference>
<sequence length="209" mass="22639">MSDLAHPLWIEPWPLVLASGSASRAEMLRNAGIPIEVSPADLDERTIEAPLIEAKASPGDVALALAMAKAEAISLRFPNRLVLGADQVLAAGHEYFVKPSGLAAARTQLLRLRDREHGLFSAGALAVNGRTEETVVSEARLTMRPFSEEFLDRYLAVAGNKVTTTVGGYMLEQEGIHLFDSIKGDFHVILGLPLLPLLAVLRRRGLLLE</sequence>
<keyword evidence="3 4" id="KW-0546">Nucleotide metabolism</keyword>
<dbReference type="InterPro" id="IPR029001">
    <property type="entry name" value="ITPase-like_fam"/>
</dbReference>
<comment type="cofactor">
    <cofactor evidence="1 4">
        <name>a divalent metal cation</name>
        <dbReference type="ChEBI" id="CHEBI:60240"/>
    </cofactor>
</comment>
<comment type="subcellular location">
    <subcellularLocation>
        <location evidence="4">Cytoplasm</location>
    </subcellularLocation>
</comment>
<comment type="similarity">
    <text evidence="4">Belongs to the Maf family.</text>
</comment>
<dbReference type="SUPFAM" id="SSF52972">
    <property type="entry name" value="ITPase-like"/>
    <property type="match status" value="1"/>
</dbReference>
<evidence type="ECO:0000313" key="6">
    <source>
        <dbReference type="Proteomes" id="UP001595796"/>
    </source>
</evidence>
<comment type="caution">
    <text evidence="5">The sequence shown here is derived from an EMBL/GenBank/DDBJ whole genome shotgun (WGS) entry which is preliminary data.</text>
</comment>
<dbReference type="RefSeq" id="WP_114956363.1">
    <property type="nucleotide sequence ID" value="NZ_JBHSJF010000008.1"/>
</dbReference>
<evidence type="ECO:0000256" key="4">
    <source>
        <dbReference type="HAMAP-Rule" id="MF_00528"/>
    </source>
</evidence>
<accession>A0ABV9Z3Q1</accession>
<dbReference type="EC" id="3.6.1.9" evidence="4"/>
<keyword evidence="2 4" id="KW-0378">Hydrolase</keyword>
<evidence type="ECO:0000256" key="3">
    <source>
        <dbReference type="ARBA" id="ARBA00023080"/>
    </source>
</evidence>
<comment type="function">
    <text evidence="4">Nucleoside triphosphate pyrophosphatase. May have a dual role in cell division arrest and in preventing the incorporation of modified nucleotides into cellular nucleic acids.</text>
</comment>
<dbReference type="HAMAP" id="MF_00528">
    <property type="entry name" value="Maf"/>
    <property type="match status" value="1"/>
</dbReference>
<dbReference type="Proteomes" id="UP001595796">
    <property type="component" value="Unassembled WGS sequence"/>
</dbReference>
<dbReference type="PANTHER" id="PTHR43213:SF5">
    <property type="entry name" value="BIFUNCTIONAL DTTP_UTP PYROPHOSPHATASE_METHYLTRANSFERASE PROTEIN-RELATED"/>
    <property type="match status" value="1"/>
</dbReference>
<dbReference type="PANTHER" id="PTHR43213">
    <property type="entry name" value="BIFUNCTIONAL DTTP/UTP PYROPHOSPHATASE/METHYLTRANSFERASE PROTEIN-RELATED"/>
    <property type="match status" value="1"/>
</dbReference>
<comment type="catalytic activity">
    <reaction evidence="4">
        <text>a ribonucleoside 5'-triphosphate + H2O = a ribonucleoside 5'-phosphate + diphosphate + H(+)</text>
        <dbReference type="Rhea" id="RHEA:23996"/>
        <dbReference type="ChEBI" id="CHEBI:15377"/>
        <dbReference type="ChEBI" id="CHEBI:15378"/>
        <dbReference type="ChEBI" id="CHEBI:33019"/>
        <dbReference type="ChEBI" id="CHEBI:58043"/>
        <dbReference type="ChEBI" id="CHEBI:61557"/>
        <dbReference type="EC" id="3.6.1.9"/>
    </reaction>
</comment>
<comment type="caution">
    <text evidence="4">Lacks conserved residue(s) required for the propagation of feature annotation.</text>
</comment>
<keyword evidence="6" id="KW-1185">Reference proteome</keyword>
<gene>
    <name evidence="5" type="ORF">ACFPFW_16445</name>
</gene>
<dbReference type="Gene3D" id="3.90.950.10">
    <property type="match status" value="1"/>
</dbReference>
<name>A0ABV9Z3Q1_9HYPH</name>